<name>A0AAV5RI86_STABA</name>
<feature type="region of interest" description="Disordered" evidence="1">
    <location>
        <begin position="321"/>
        <end position="391"/>
    </location>
</feature>
<dbReference type="PANTHER" id="PTHR16161">
    <property type="entry name" value="TRANSCRIPTIONAL PROTEIN SWT1"/>
    <property type="match status" value="1"/>
</dbReference>
<dbReference type="SMART" id="SM00670">
    <property type="entry name" value="PINc"/>
    <property type="match status" value="1"/>
</dbReference>
<feature type="region of interest" description="Disordered" evidence="1">
    <location>
        <begin position="168"/>
        <end position="309"/>
    </location>
</feature>
<dbReference type="InterPro" id="IPR029060">
    <property type="entry name" value="PIN-like_dom_sf"/>
</dbReference>
<dbReference type="InterPro" id="IPR052626">
    <property type="entry name" value="SWT1_Regulator"/>
</dbReference>
<feature type="compositionally biased region" description="Basic and acidic residues" evidence="1">
    <location>
        <begin position="325"/>
        <end position="335"/>
    </location>
</feature>
<dbReference type="GO" id="GO:0004540">
    <property type="term" value="F:RNA nuclease activity"/>
    <property type="evidence" value="ECO:0007669"/>
    <property type="project" value="UniProtKB-ARBA"/>
</dbReference>
<keyword evidence="4" id="KW-1185">Reference proteome</keyword>
<feature type="compositionally biased region" description="Polar residues" evidence="1">
    <location>
        <begin position="368"/>
        <end position="385"/>
    </location>
</feature>
<dbReference type="Proteomes" id="UP001362899">
    <property type="component" value="Unassembled WGS sequence"/>
</dbReference>
<comment type="caution">
    <text evidence="3">The sequence shown here is derived from an EMBL/GenBank/DDBJ whole genome shotgun (WGS) entry which is preliminary data.</text>
</comment>
<dbReference type="InterPro" id="IPR002716">
    <property type="entry name" value="PIN_dom"/>
</dbReference>
<evidence type="ECO:0000256" key="1">
    <source>
        <dbReference type="SAM" id="MobiDB-lite"/>
    </source>
</evidence>
<feature type="compositionally biased region" description="Basic and acidic residues" evidence="1">
    <location>
        <begin position="257"/>
        <end position="273"/>
    </location>
</feature>
<gene>
    <name evidence="3" type="ORF">DASB73_016800</name>
</gene>
<reference evidence="3 4" key="1">
    <citation type="journal article" date="2023" name="Elife">
        <title>Identification of key yeast species and microbe-microbe interactions impacting larval growth of Drosophila in the wild.</title>
        <authorList>
            <person name="Mure A."/>
            <person name="Sugiura Y."/>
            <person name="Maeda R."/>
            <person name="Honda K."/>
            <person name="Sakurai N."/>
            <person name="Takahashi Y."/>
            <person name="Watada M."/>
            <person name="Katoh T."/>
            <person name="Gotoh A."/>
            <person name="Gotoh Y."/>
            <person name="Taniguchi I."/>
            <person name="Nakamura K."/>
            <person name="Hayashi T."/>
            <person name="Katayama T."/>
            <person name="Uemura T."/>
            <person name="Hattori Y."/>
        </authorList>
    </citation>
    <scope>NUCLEOTIDE SEQUENCE [LARGE SCALE GENOMIC DNA]</scope>
    <source>
        <strain evidence="3 4">SB-73</strain>
    </source>
</reference>
<dbReference type="AlphaFoldDB" id="A0AAV5RI86"/>
<dbReference type="Gene3D" id="3.40.50.1010">
    <property type="entry name" value="5'-nuclease"/>
    <property type="match status" value="1"/>
</dbReference>
<evidence type="ECO:0000313" key="3">
    <source>
        <dbReference type="EMBL" id="GMM50722.1"/>
    </source>
</evidence>
<dbReference type="SUPFAM" id="SSF88723">
    <property type="entry name" value="PIN domain-like"/>
    <property type="match status" value="1"/>
</dbReference>
<sequence>MGPPKATIVLDTSALIHDLPLIIKVYEQAEQFDTELLLPQYTLKELDTIKDKNAISSELGKCSRAAINWLNRTMMYQESTILRGQQINEVSEDDLRCDDSILDCALYNKKSKYRQTLLMTNDNNLCLRAKVENLEAIVTSQIESENQIYEYLSELTADVMDLDEERPVTKAVNPFKQSDKEQESNDSEKSNAPNKKKVVEKRSSEVKYSQDAIMETEQSEEVVSTMQVDDRHDSERTKNRSTPLDSIHSSKSGMHRQIKDKQSATSKNTDKRNSSYSAQLSGKIESSKSTNNIERVHEPSESSSMQIDNSTCSYEKIDEEFDLREDEKNTNKKANETVSNNPTILESIHNRPKSAESNRRVTRKHCTPDNTAENKNSNLTKLNTQIPPPVQRFGDRSSDIVSINILNLMDYYIHVEFTGEELRFLNYQKPDSLKEAVKMLPVFGYCLPVESPLLKSFIEAVKNSQRNGSDLEAKQFLIALSKNDQRYKNVCKNC</sequence>
<evidence type="ECO:0000259" key="2">
    <source>
        <dbReference type="SMART" id="SM00670"/>
    </source>
</evidence>
<evidence type="ECO:0000313" key="4">
    <source>
        <dbReference type="Proteomes" id="UP001362899"/>
    </source>
</evidence>
<dbReference type="Pfam" id="PF13638">
    <property type="entry name" value="PIN_4"/>
    <property type="match status" value="1"/>
</dbReference>
<dbReference type="GO" id="GO:0005634">
    <property type="term" value="C:nucleus"/>
    <property type="evidence" value="ECO:0007669"/>
    <property type="project" value="TreeGrafter"/>
</dbReference>
<organism evidence="3 4">
    <name type="scientific">Starmerella bacillaris</name>
    <name type="common">Yeast</name>
    <name type="synonym">Candida zemplinina</name>
    <dbReference type="NCBI Taxonomy" id="1247836"/>
    <lineage>
        <taxon>Eukaryota</taxon>
        <taxon>Fungi</taxon>
        <taxon>Dikarya</taxon>
        <taxon>Ascomycota</taxon>
        <taxon>Saccharomycotina</taxon>
        <taxon>Dipodascomycetes</taxon>
        <taxon>Dipodascales</taxon>
        <taxon>Trichomonascaceae</taxon>
        <taxon>Starmerella</taxon>
    </lineage>
</organism>
<feature type="compositionally biased region" description="Polar residues" evidence="1">
    <location>
        <begin position="240"/>
        <end position="252"/>
    </location>
</feature>
<feature type="domain" description="PIN" evidence="2">
    <location>
        <begin position="6"/>
        <end position="127"/>
    </location>
</feature>
<dbReference type="EMBL" id="BTGC01000003">
    <property type="protein sequence ID" value="GMM50722.1"/>
    <property type="molecule type" value="Genomic_DNA"/>
</dbReference>
<proteinExistence type="predicted"/>
<accession>A0AAV5RI86</accession>
<feature type="compositionally biased region" description="Basic and acidic residues" evidence="1">
    <location>
        <begin position="228"/>
        <end position="238"/>
    </location>
</feature>
<protein>
    <recommendedName>
        <fullName evidence="2">PIN domain-containing protein</fullName>
    </recommendedName>
</protein>
<feature type="compositionally biased region" description="Basic and acidic residues" evidence="1">
    <location>
        <begin position="177"/>
        <end position="189"/>
    </location>
</feature>
<dbReference type="PANTHER" id="PTHR16161:SF0">
    <property type="entry name" value="TRANSCRIPTIONAL PROTEIN SWT1"/>
    <property type="match status" value="1"/>
</dbReference>